<feature type="domain" description="Lnb N-terminal periplasmic" evidence="2">
    <location>
        <begin position="133"/>
        <end position="289"/>
    </location>
</feature>
<evidence type="ECO:0000313" key="3">
    <source>
        <dbReference type="EMBL" id="OLO11944.1"/>
    </source>
</evidence>
<keyword evidence="4" id="KW-1185">Reference proteome</keyword>
<gene>
    <name evidence="3" type="ORF">BTW10_07035</name>
</gene>
<comment type="caution">
    <text evidence="3">The sequence shown here is derived from an EMBL/GenBank/DDBJ whole genome shotgun (WGS) entry which is preliminary data.</text>
</comment>
<evidence type="ECO:0000313" key="4">
    <source>
        <dbReference type="Proteomes" id="UP000186806"/>
    </source>
</evidence>
<dbReference type="RefSeq" id="WP_075368790.1">
    <property type="nucleotide sequence ID" value="NZ_MSDQ01000016.1"/>
</dbReference>
<protein>
    <recommendedName>
        <fullName evidence="2">Lnb N-terminal periplasmic domain-containing protein</fullName>
    </recommendedName>
</protein>
<dbReference type="STRING" id="223900.GCA_000821045_00532"/>
<feature type="transmembrane region" description="Helical" evidence="1">
    <location>
        <begin position="12"/>
        <end position="37"/>
    </location>
</feature>
<dbReference type="EMBL" id="MSDQ01000016">
    <property type="protein sequence ID" value="OLO11944.1"/>
    <property type="molecule type" value="Genomic_DNA"/>
</dbReference>
<feature type="transmembrane region" description="Helical" evidence="1">
    <location>
        <begin position="43"/>
        <end position="65"/>
    </location>
</feature>
<organism evidence="3 4">
    <name type="scientific">Chromohalobacter japonicus</name>
    <dbReference type="NCBI Taxonomy" id="223900"/>
    <lineage>
        <taxon>Bacteria</taxon>
        <taxon>Pseudomonadati</taxon>
        <taxon>Pseudomonadota</taxon>
        <taxon>Gammaproteobacteria</taxon>
        <taxon>Oceanospirillales</taxon>
        <taxon>Halomonadaceae</taxon>
        <taxon>Chromohalobacter</taxon>
    </lineage>
</organism>
<keyword evidence="1" id="KW-0812">Transmembrane</keyword>
<keyword evidence="1" id="KW-0472">Membrane</keyword>
<feature type="transmembrane region" description="Helical" evidence="1">
    <location>
        <begin position="72"/>
        <end position="90"/>
    </location>
</feature>
<proteinExistence type="predicted"/>
<dbReference type="AlphaFoldDB" id="A0A1Q8TE51"/>
<evidence type="ECO:0000256" key="1">
    <source>
        <dbReference type="SAM" id="Phobius"/>
    </source>
</evidence>
<evidence type="ECO:0000259" key="2">
    <source>
        <dbReference type="Pfam" id="PF13387"/>
    </source>
</evidence>
<sequence>MVRPGWLASLWHWLIAGVLALLIVASSGWAVLALWYRLPGPTVLRYGVAGLWIIAALACCMGLFLKGWPARALLGYLAMYLVLGIWWWTIQPATERDWAPDVAHIVSGTQEDDNRVTVKNVRNFQWRTPQDFDERWETRHYDLDQLRSVDLLVSYWMGPAIAHTLVSFGFDDGRYLTFSVEIRKERGEAFSTLGGFFKEYEVSIIAADERDIVRVRTNTRSEDVYLYRVQMPKPVMQDLFRAYLDEAHQLQREPRYYNTLTSNCTTLVYAMMKRIVPGLPFDYRLLLSGYLPEYVHSVGALAPGVPFAELKAKGHINAQALKTNGADGFSARIREGIPGTDTPSYDADN</sequence>
<dbReference type="Pfam" id="PF13387">
    <property type="entry name" value="Lnb_N"/>
    <property type="match status" value="1"/>
</dbReference>
<reference evidence="3 4" key="1">
    <citation type="submission" date="2016-12" db="EMBL/GenBank/DDBJ databases">
        <title>Draft genome sequences of strains Salinicola socius SMB35, Salinicola sp. MH3R3-1 and Chromohalobacter sp. SMB17 from the Verkhnekamsk potash mining region of Russia.</title>
        <authorList>
            <person name="Mavrodi D.V."/>
            <person name="Olsson B.E."/>
            <person name="Korsakova E.S."/>
            <person name="Pyankova A."/>
            <person name="Mavrodi O.V."/>
            <person name="Plotnikova E.G."/>
        </authorList>
    </citation>
    <scope>NUCLEOTIDE SEQUENCE [LARGE SCALE GENOMIC DNA]</scope>
    <source>
        <strain evidence="3 4">SMB17</strain>
    </source>
</reference>
<dbReference type="InterPro" id="IPR025178">
    <property type="entry name" value="Lnb_N"/>
</dbReference>
<dbReference type="Proteomes" id="UP000186806">
    <property type="component" value="Unassembled WGS sequence"/>
</dbReference>
<keyword evidence="1" id="KW-1133">Transmembrane helix</keyword>
<name>A0A1Q8TE51_9GAMM</name>
<accession>A0A1Q8TE51</accession>